<dbReference type="KEGG" id="emx:FKV68_04760"/>
<keyword evidence="6 11" id="KW-0460">Magnesium</keyword>
<dbReference type="PANTHER" id="PTHR43322">
    <property type="entry name" value="1-D-DEOXYXYLULOSE 5-PHOSPHATE SYNTHASE-RELATED"/>
    <property type="match status" value="1"/>
</dbReference>
<keyword evidence="14" id="KW-1185">Reference proteome</keyword>
<evidence type="ECO:0000256" key="6">
    <source>
        <dbReference type="ARBA" id="ARBA00022842"/>
    </source>
</evidence>
<dbReference type="PROSITE" id="PS00802">
    <property type="entry name" value="TRANSKETOLASE_2"/>
    <property type="match status" value="1"/>
</dbReference>
<keyword evidence="5 11" id="KW-0479">Metal-binding</keyword>
<comment type="subunit">
    <text evidence="3 11">Homodimer.</text>
</comment>
<feature type="binding site" evidence="11">
    <location>
        <position position="156"/>
    </location>
    <ligand>
        <name>Mg(2+)</name>
        <dbReference type="ChEBI" id="CHEBI:18420"/>
    </ligand>
</feature>
<evidence type="ECO:0000256" key="1">
    <source>
        <dbReference type="ARBA" id="ARBA00004980"/>
    </source>
</evidence>
<dbReference type="InterPro" id="IPR005475">
    <property type="entry name" value="Transketolase-like_Pyr-bd"/>
</dbReference>
<dbReference type="CDD" id="cd02007">
    <property type="entry name" value="TPP_DXS"/>
    <property type="match status" value="1"/>
</dbReference>
<dbReference type="Proteomes" id="UP000510721">
    <property type="component" value="Chromosome"/>
</dbReference>
<evidence type="ECO:0000256" key="9">
    <source>
        <dbReference type="ARBA" id="ARBA00023229"/>
    </source>
</evidence>
<dbReference type="EMBL" id="CP041238">
    <property type="protein sequence ID" value="QLL60813.1"/>
    <property type="molecule type" value="Genomic_DNA"/>
</dbReference>
<dbReference type="InterPro" id="IPR029061">
    <property type="entry name" value="THDP-binding"/>
</dbReference>
<dbReference type="GO" id="GO:0030976">
    <property type="term" value="F:thiamine pyrophosphate binding"/>
    <property type="evidence" value="ECO:0007669"/>
    <property type="project" value="UniProtKB-UniRule"/>
</dbReference>
<dbReference type="Gene3D" id="3.40.50.970">
    <property type="match status" value="2"/>
</dbReference>
<organism evidence="13 14">
    <name type="scientific">Sinorhizobium mexicanum</name>
    <dbReference type="NCBI Taxonomy" id="375549"/>
    <lineage>
        <taxon>Bacteria</taxon>
        <taxon>Pseudomonadati</taxon>
        <taxon>Pseudomonadota</taxon>
        <taxon>Alphaproteobacteria</taxon>
        <taxon>Hyphomicrobiales</taxon>
        <taxon>Rhizobiaceae</taxon>
        <taxon>Sinorhizobium/Ensifer group</taxon>
        <taxon>Sinorhizobium</taxon>
    </lineage>
</organism>
<evidence type="ECO:0000313" key="13">
    <source>
        <dbReference type="EMBL" id="QLL60813.1"/>
    </source>
</evidence>
<comment type="catalytic activity">
    <reaction evidence="11">
        <text>D-glyceraldehyde 3-phosphate + pyruvate + H(+) = 1-deoxy-D-xylulose 5-phosphate + CO2</text>
        <dbReference type="Rhea" id="RHEA:12605"/>
        <dbReference type="ChEBI" id="CHEBI:15361"/>
        <dbReference type="ChEBI" id="CHEBI:15378"/>
        <dbReference type="ChEBI" id="CHEBI:16526"/>
        <dbReference type="ChEBI" id="CHEBI:57792"/>
        <dbReference type="ChEBI" id="CHEBI:59776"/>
        <dbReference type="EC" id="2.2.1.7"/>
    </reaction>
</comment>
<keyword evidence="8 11" id="KW-0786">Thiamine pyrophosphate</keyword>
<dbReference type="AlphaFoldDB" id="A0A859QBT4"/>
<feature type="binding site" evidence="11">
    <location>
        <begin position="157"/>
        <end position="158"/>
    </location>
    <ligand>
        <name>thiamine diphosphate</name>
        <dbReference type="ChEBI" id="CHEBI:58937"/>
    </ligand>
</feature>
<dbReference type="FunFam" id="3.40.50.920:FF:000002">
    <property type="entry name" value="1-deoxy-D-xylulose-5-phosphate synthase"/>
    <property type="match status" value="1"/>
</dbReference>
<comment type="pathway">
    <text evidence="1 11">Metabolic intermediate biosynthesis; 1-deoxy-D-xylulose 5-phosphate biosynthesis; 1-deoxy-D-xylulose 5-phosphate from D-glyceraldehyde 3-phosphate and pyruvate: step 1/1.</text>
</comment>
<dbReference type="UniPathway" id="UPA00064">
    <property type="reaction ID" value="UER00091"/>
</dbReference>
<feature type="binding site" evidence="11">
    <location>
        <begin position="125"/>
        <end position="127"/>
    </location>
    <ligand>
        <name>thiamine diphosphate</name>
        <dbReference type="ChEBI" id="CHEBI:58937"/>
    </ligand>
</feature>
<proteinExistence type="inferred from homology"/>
<dbReference type="NCBIfam" id="TIGR00204">
    <property type="entry name" value="dxs"/>
    <property type="match status" value="1"/>
</dbReference>
<dbReference type="GO" id="GO:0008661">
    <property type="term" value="F:1-deoxy-D-xylulose-5-phosphate synthase activity"/>
    <property type="evidence" value="ECO:0007669"/>
    <property type="project" value="UniProtKB-UniRule"/>
</dbReference>
<dbReference type="InterPro" id="IPR009014">
    <property type="entry name" value="Transketo_C/PFOR_II"/>
</dbReference>
<reference evidence="13 14" key="1">
    <citation type="submission" date="2019-06" db="EMBL/GenBank/DDBJ databases">
        <title>Complete genome sequence of Ensifer mexicanus ITTG R7 isolated from nodules of Acacia angustissima (Mill.) Kuntze.</title>
        <authorList>
            <person name="Rincon-Rosales R."/>
            <person name="Rogel M.A."/>
            <person name="Guerrero G."/>
            <person name="Rincon-Molina C.I."/>
            <person name="Lopez-Lopez A."/>
            <person name="Martinez-Romero E."/>
        </authorList>
    </citation>
    <scope>NUCLEOTIDE SEQUENCE [LARGE SCALE GENOMIC DNA]</scope>
    <source>
        <strain evidence="13 14">ITTG R7</strain>
    </source>
</reference>
<comment type="cofactor">
    <cofactor evidence="11">
        <name>thiamine diphosphate</name>
        <dbReference type="ChEBI" id="CHEBI:58937"/>
    </cofactor>
    <text evidence="11">Binds 1 thiamine pyrophosphate per subunit.</text>
</comment>
<dbReference type="InterPro" id="IPR020826">
    <property type="entry name" value="Transketolase_BS"/>
</dbReference>
<dbReference type="GO" id="GO:0016114">
    <property type="term" value="P:terpenoid biosynthetic process"/>
    <property type="evidence" value="ECO:0007669"/>
    <property type="project" value="UniProtKB-UniRule"/>
</dbReference>
<keyword evidence="9 11" id="KW-0414">Isoprene biosynthesis</keyword>
<feature type="binding site" evidence="11">
    <location>
        <position position="294"/>
    </location>
    <ligand>
        <name>thiamine diphosphate</name>
        <dbReference type="ChEBI" id="CHEBI:58937"/>
    </ligand>
</feature>
<dbReference type="NCBIfam" id="NF003933">
    <property type="entry name" value="PRK05444.2-2"/>
    <property type="match status" value="1"/>
</dbReference>
<dbReference type="Pfam" id="PF02780">
    <property type="entry name" value="Transketolase_C"/>
    <property type="match status" value="1"/>
</dbReference>
<evidence type="ECO:0000313" key="14">
    <source>
        <dbReference type="Proteomes" id="UP000510721"/>
    </source>
</evidence>
<dbReference type="InterPro" id="IPR005477">
    <property type="entry name" value="Dxylulose-5-P_synthase"/>
</dbReference>
<dbReference type="PROSITE" id="PS00801">
    <property type="entry name" value="TRANSKETOLASE_1"/>
    <property type="match status" value="1"/>
</dbReference>
<sequence>MTQLPTNPMPATPLLDQVKFPDDLKKIDDKDLPELASELRAEMIDAVSRTGGHLGAGLGVVELTIAIHKIFDTPHDRLIFDVGHQCYPHKILTGRRDRIRTLRQEGGLSGFTRRAESEYDPFGAAHSSTSISAGLGMAVAADLDGKSRNVIAVIGDGALSAGMAYEALNNAGALDARLIVILNDNDMSIAPPTGAMSAYLARLASGRTYMGIREVGKKLTAYLGKSVDRAITRAVEHARGYVTGGTLFEEMGFYHIGPIDGHSFDHLLPVLRNVRDNAKGPVLIHVVTQKGKGYPPAEAAADKYHGVNKFDVITGAQAKAKPNAPAYTSVFAEALVQEASLDDKIVAITAAMPSGTGLDRFASVHPSRCFDVGIAEQHAVTFAAGLAAEGYKPFAALYSTFLQRAYDQVVHDVAIQGLPVRFPIDRAGFVGADGPTHAGSFDTTYLATLPGFVVMAAADEAELKHMVRTAAAYDEGPISFRYPRGEGVGVDLPERGQILQIGKGRIVKEGSKIALLSFGTRLADCLMAAEDLDAAGLSTTVADARFAKPLDHDLIRQLARHHEVLITIEEGAVGGFGSHVLQFLAQDGLLDGGLKVRPMVMPDIWMEQAKPEAMYAAAGLDRAGIVSTVFKALGQKHTVGLGAAG</sequence>
<dbReference type="EC" id="2.2.1.7" evidence="11"/>
<evidence type="ECO:0000256" key="11">
    <source>
        <dbReference type="HAMAP-Rule" id="MF_00315"/>
    </source>
</evidence>
<feature type="binding site" evidence="11">
    <location>
        <position position="376"/>
    </location>
    <ligand>
        <name>thiamine diphosphate</name>
        <dbReference type="ChEBI" id="CHEBI:58937"/>
    </ligand>
</feature>
<dbReference type="GO" id="GO:0000287">
    <property type="term" value="F:magnesium ion binding"/>
    <property type="evidence" value="ECO:0007669"/>
    <property type="project" value="UniProtKB-UniRule"/>
</dbReference>
<keyword evidence="4 11" id="KW-0808">Transferase</keyword>
<comment type="similarity">
    <text evidence="2 11">Belongs to the transketolase family. DXPS subfamily.</text>
</comment>
<dbReference type="GO" id="GO:0019288">
    <property type="term" value="P:isopentenyl diphosphate biosynthetic process, methylerythritol 4-phosphate pathway"/>
    <property type="evidence" value="ECO:0007669"/>
    <property type="project" value="UniProtKB-ARBA"/>
</dbReference>
<dbReference type="InterPro" id="IPR033248">
    <property type="entry name" value="Transketolase_C"/>
</dbReference>
<keyword evidence="7 11" id="KW-0784">Thiamine biosynthesis</keyword>
<feature type="domain" description="Transketolase-like pyrimidine-binding" evidence="12">
    <location>
        <begin position="325"/>
        <end position="490"/>
    </location>
</feature>
<feature type="binding site" evidence="11">
    <location>
        <position position="84"/>
    </location>
    <ligand>
        <name>thiamine diphosphate</name>
        <dbReference type="ChEBI" id="CHEBI:58937"/>
    </ligand>
</feature>
<evidence type="ECO:0000256" key="5">
    <source>
        <dbReference type="ARBA" id="ARBA00022723"/>
    </source>
</evidence>
<evidence type="ECO:0000256" key="4">
    <source>
        <dbReference type="ARBA" id="ARBA00022679"/>
    </source>
</evidence>
<dbReference type="FunFam" id="3.40.50.970:FF:000005">
    <property type="entry name" value="1-deoxy-D-xylulose-5-phosphate synthase"/>
    <property type="match status" value="1"/>
</dbReference>
<evidence type="ECO:0000256" key="2">
    <source>
        <dbReference type="ARBA" id="ARBA00011081"/>
    </source>
</evidence>
<comment type="function">
    <text evidence="10 11">Catalyzes the acyloin condensation reaction between C atoms 2 and 3 of pyruvate and glyceraldehyde 3-phosphate to yield 1-deoxy-D-xylulose-5-phosphate (DXP).</text>
</comment>
<protein>
    <recommendedName>
        <fullName evidence="11">1-deoxy-D-xylulose-5-phosphate synthase</fullName>
        <ecNumber evidence="11">2.2.1.7</ecNumber>
    </recommendedName>
    <alternativeName>
        <fullName evidence="11">1-deoxyxylulose-5-phosphate synthase</fullName>
        <shortName evidence="11">DXP synthase</shortName>
        <shortName evidence="11">DXPS</shortName>
    </alternativeName>
</protein>
<dbReference type="Gene3D" id="3.40.50.920">
    <property type="match status" value="1"/>
</dbReference>
<evidence type="ECO:0000256" key="3">
    <source>
        <dbReference type="ARBA" id="ARBA00011738"/>
    </source>
</evidence>
<evidence type="ECO:0000256" key="7">
    <source>
        <dbReference type="ARBA" id="ARBA00022977"/>
    </source>
</evidence>
<dbReference type="Pfam" id="PF13292">
    <property type="entry name" value="DXP_synthase_N"/>
    <property type="match status" value="1"/>
</dbReference>
<dbReference type="Pfam" id="PF02779">
    <property type="entry name" value="Transket_pyr"/>
    <property type="match status" value="1"/>
</dbReference>
<dbReference type="InterPro" id="IPR049557">
    <property type="entry name" value="Transketolase_CS"/>
</dbReference>
<dbReference type="SUPFAM" id="SSF52518">
    <property type="entry name" value="Thiamin diphosphate-binding fold (THDP-binding)"/>
    <property type="match status" value="2"/>
</dbReference>
<dbReference type="SMART" id="SM00861">
    <property type="entry name" value="Transket_pyr"/>
    <property type="match status" value="1"/>
</dbReference>
<evidence type="ECO:0000256" key="10">
    <source>
        <dbReference type="ARBA" id="ARBA00055605"/>
    </source>
</evidence>
<dbReference type="GO" id="GO:0009228">
    <property type="term" value="P:thiamine biosynthetic process"/>
    <property type="evidence" value="ECO:0007669"/>
    <property type="project" value="UniProtKB-UniRule"/>
</dbReference>
<feature type="binding site" evidence="11">
    <location>
        <position position="185"/>
    </location>
    <ligand>
        <name>Mg(2+)</name>
        <dbReference type="ChEBI" id="CHEBI:18420"/>
    </ligand>
</feature>
<name>A0A859QBT4_9HYPH</name>
<dbReference type="PANTHER" id="PTHR43322:SF5">
    <property type="entry name" value="1-DEOXY-D-XYLULOSE-5-PHOSPHATE SYNTHASE, CHLOROPLASTIC"/>
    <property type="match status" value="1"/>
</dbReference>
<dbReference type="CDD" id="cd07033">
    <property type="entry name" value="TPP_PYR_DXS_TK_like"/>
    <property type="match status" value="1"/>
</dbReference>
<feature type="binding site" evidence="11">
    <location>
        <position position="185"/>
    </location>
    <ligand>
        <name>thiamine diphosphate</name>
        <dbReference type="ChEBI" id="CHEBI:58937"/>
    </ligand>
</feature>
<accession>A0A859QBT4</accession>
<dbReference type="SUPFAM" id="SSF52922">
    <property type="entry name" value="TK C-terminal domain-like"/>
    <property type="match status" value="1"/>
</dbReference>
<dbReference type="HAMAP" id="MF_00315">
    <property type="entry name" value="DXP_synth"/>
    <property type="match status" value="1"/>
</dbReference>
<evidence type="ECO:0000259" key="12">
    <source>
        <dbReference type="SMART" id="SM00861"/>
    </source>
</evidence>
<gene>
    <name evidence="11" type="primary">dxs</name>
    <name evidence="13" type="ORF">FKV68_04760</name>
</gene>
<comment type="cofactor">
    <cofactor evidence="11">
        <name>Mg(2+)</name>
        <dbReference type="ChEBI" id="CHEBI:18420"/>
    </cofactor>
    <text evidence="11">Binds 1 Mg(2+) ion per subunit.</text>
</comment>
<evidence type="ECO:0000256" key="8">
    <source>
        <dbReference type="ARBA" id="ARBA00023052"/>
    </source>
</evidence>